<dbReference type="Gene3D" id="3.30.1120.90">
    <property type="entry name" value="Nucleosome assembly protein"/>
    <property type="match status" value="1"/>
</dbReference>
<evidence type="ECO:0000256" key="2">
    <source>
        <dbReference type="RuleBase" id="RU003876"/>
    </source>
</evidence>
<name>A0A8C0A6W7_BOSMU</name>
<accession>A0A8C0A6W7</accession>
<dbReference type="Pfam" id="PF00956">
    <property type="entry name" value="NAP"/>
    <property type="match status" value="1"/>
</dbReference>
<evidence type="ECO:0000256" key="1">
    <source>
        <dbReference type="ARBA" id="ARBA00009947"/>
    </source>
</evidence>
<dbReference type="SUPFAM" id="SSF143113">
    <property type="entry name" value="NAP-like"/>
    <property type="match status" value="1"/>
</dbReference>
<reference evidence="4" key="3">
    <citation type="submission" date="2025-09" db="UniProtKB">
        <authorList>
            <consortium name="Ensembl"/>
        </authorList>
    </citation>
    <scope>IDENTIFICATION</scope>
</reference>
<evidence type="ECO:0008006" key="6">
    <source>
        <dbReference type="Google" id="ProtNLM"/>
    </source>
</evidence>
<reference evidence="4" key="2">
    <citation type="submission" date="2025-08" db="UniProtKB">
        <authorList>
            <consortium name="Ensembl"/>
        </authorList>
    </citation>
    <scope>IDENTIFICATION</scope>
</reference>
<organism evidence="4 5">
    <name type="scientific">Bos mutus grunniens</name>
    <name type="common">Wild yak</name>
    <name type="synonym">Bos grunniens</name>
    <dbReference type="NCBI Taxonomy" id="30521"/>
    <lineage>
        <taxon>Eukaryota</taxon>
        <taxon>Metazoa</taxon>
        <taxon>Chordata</taxon>
        <taxon>Craniata</taxon>
        <taxon>Vertebrata</taxon>
        <taxon>Euteleostomi</taxon>
        <taxon>Mammalia</taxon>
        <taxon>Eutheria</taxon>
        <taxon>Laurasiatheria</taxon>
        <taxon>Artiodactyla</taxon>
        <taxon>Ruminantia</taxon>
        <taxon>Pecora</taxon>
        <taxon>Bovidae</taxon>
        <taxon>Bovinae</taxon>
        <taxon>Bos</taxon>
    </lineage>
</organism>
<dbReference type="GO" id="GO:0005634">
    <property type="term" value="C:nucleus"/>
    <property type="evidence" value="ECO:0007669"/>
    <property type="project" value="InterPro"/>
</dbReference>
<dbReference type="PANTHER" id="PTHR11875">
    <property type="entry name" value="TESTIS-SPECIFIC Y-ENCODED PROTEIN"/>
    <property type="match status" value="1"/>
</dbReference>
<dbReference type="InterPro" id="IPR037231">
    <property type="entry name" value="NAP-like_sf"/>
</dbReference>
<dbReference type="Proteomes" id="UP000694520">
    <property type="component" value="Chromosome Y"/>
</dbReference>
<dbReference type="InterPro" id="IPR002164">
    <property type="entry name" value="NAP_family"/>
</dbReference>
<proteinExistence type="inferred from homology"/>
<dbReference type="GeneTree" id="ENSGT00940000162417"/>
<sequence length="302" mass="34431">MSHPFTSDPAWGHGQGQEEHERWSEECRSVLGPQTFLIVSPVVTPGEDATLFSVEAAGDLLDRTSALVDRDMVRIRRMFQLLVEDIMEEVEVLADEKQQQGSSQDLDEKILEDQGQQWPGGLNELLALDALQALATLQVELSSDHEKNCRRRKRDLAQRSAIIQGIPGFWVKVIMNHPQVSVIISDQDKDFLSYLINLQASASHPWSHSKLIFSFRYNPYFLNTVIIKEYYLDITGKTAHHSTPVHWLWDFEQRGPSCRLVTRSLNFLNWLSGHNCPESNRIVEGDPLKYYPSREDSSVSGN</sequence>
<evidence type="ECO:0000313" key="4">
    <source>
        <dbReference type="Ensembl" id="ENSBGRP00000011908.1"/>
    </source>
</evidence>
<protein>
    <recommendedName>
        <fullName evidence="6">Testis-specific Y-encoded protein 1-like</fullName>
    </recommendedName>
</protein>
<evidence type="ECO:0000313" key="5">
    <source>
        <dbReference type="Proteomes" id="UP000694520"/>
    </source>
</evidence>
<evidence type="ECO:0000256" key="3">
    <source>
        <dbReference type="SAM" id="MobiDB-lite"/>
    </source>
</evidence>
<dbReference type="Ensembl" id="ENSBGRT00000013735.1">
    <property type="protein sequence ID" value="ENSBGRP00000011908.1"/>
    <property type="gene ID" value="ENSBGRG00000007442.1"/>
</dbReference>
<dbReference type="AlphaFoldDB" id="A0A8C0A6W7"/>
<feature type="region of interest" description="Disordered" evidence="3">
    <location>
        <begin position="1"/>
        <end position="24"/>
    </location>
</feature>
<reference evidence="4" key="1">
    <citation type="submission" date="2019-05" db="EMBL/GenBank/DDBJ databases">
        <authorList>
            <person name="Zhang S."/>
            <person name="Liu J."/>
        </authorList>
    </citation>
    <scope>NUCLEOTIDE SEQUENCE [LARGE SCALE GENOMIC DNA]</scope>
</reference>
<comment type="similarity">
    <text evidence="1 2">Belongs to the nucleosome assembly protein (NAP) family.</text>
</comment>
<dbReference type="GO" id="GO:0006334">
    <property type="term" value="P:nucleosome assembly"/>
    <property type="evidence" value="ECO:0007669"/>
    <property type="project" value="InterPro"/>
</dbReference>
<keyword evidence="5" id="KW-1185">Reference proteome</keyword>